<gene>
    <name evidence="1" type="ORF">MJO28_001267</name>
</gene>
<name>A0ACC0ET17_9BASI</name>
<accession>A0ACC0ET17</accession>
<sequence length="500" mass="55704">MREGPDLRELWYEVRYSRIKIKANADPLKLLDQISTNHKDIVLKERSGNVELAQPERKEPEFCTPHKMPAMDLDPSLFDLSSIPSKPTPPAQPTTQQTITREKKKDLPEPPKAQSKKGSKKETTKPNKKQESDQDVSVEEEKNTKPSVKKASKKQKAKKTESDNDESAEDESDEDDNSGKKGNHAWTNEQRTALITLIIHQISLGKGTDNGNLKGEGWTQVGKDMLERFGIKFTTKQLTSQKGSMRKLYVDQNFLLKQSGFGKDNDTGAVTADDDVWDELIEAHPTRKFKSLRTTPIDWYDLAKTFFSKTYAKGVTAFKPGQVPPAAVDVEDSTSGQQVVSGSAAVVSKRKLKDSKKDEYISSDDGVEVVPQATDRTPAPKRVQGSKYDIFRCGVNNLVDAIRESRDDIKPVVQPDTKPKVKDVHSTVNATSSKPNSRSEALQLIASMFLEVLSTEEYIRFINVVQGKANAEFFVSLAATTNPSVCEAWLRQSMNSNNGI</sequence>
<protein>
    <submittedName>
        <fullName evidence="1">Uncharacterized protein</fullName>
    </submittedName>
</protein>
<comment type="caution">
    <text evidence="1">The sequence shown here is derived from an EMBL/GenBank/DDBJ whole genome shotgun (WGS) entry which is preliminary data.</text>
</comment>
<evidence type="ECO:0000313" key="1">
    <source>
        <dbReference type="EMBL" id="KAI7960778.1"/>
    </source>
</evidence>
<reference evidence="2" key="2">
    <citation type="journal article" date="2018" name="Mol. Plant Microbe Interact.">
        <title>Genome sequence resources for the wheat stripe rust pathogen (Puccinia striiformis f. sp. tritici) and the barley stripe rust pathogen (Puccinia striiformis f. sp. hordei).</title>
        <authorList>
            <person name="Xia C."/>
            <person name="Wang M."/>
            <person name="Yin C."/>
            <person name="Cornejo O.E."/>
            <person name="Hulbert S.H."/>
            <person name="Chen X."/>
        </authorList>
    </citation>
    <scope>NUCLEOTIDE SEQUENCE [LARGE SCALE GENOMIC DNA]</scope>
    <source>
        <strain evidence="2">93-210</strain>
    </source>
</reference>
<reference evidence="1 2" key="3">
    <citation type="journal article" date="2022" name="Microbiol. Spectr.">
        <title>Folding features and dynamics of 3D genome architecture in plant fungal pathogens.</title>
        <authorList>
            <person name="Xia C."/>
        </authorList>
    </citation>
    <scope>NUCLEOTIDE SEQUENCE [LARGE SCALE GENOMIC DNA]</scope>
    <source>
        <strain evidence="1 2">93-210</strain>
    </source>
</reference>
<proteinExistence type="predicted"/>
<keyword evidence="2" id="KW-1185">Reference proteome</keyword>
<dbReference type="EMBL" id="CM045866">
    <property type="protein sequence ID" value="KAI7960778.1"/>
    <property type="molecule type" value="Genomic_DNA"/>
</dbReference>
<organism evidence="1 2">
    <name type="scientific">Puccinia striiformis f. sp. tritici</name>
    <dbReference type="NCBI Taxonomy" id="168172"/>
    <lineage>
        <taxon>Eukaryota</taxon>
        <taxon>Fungi</taxon>
        <taxon>Dikarya</taxon>
        <taxon>Basidiomycota</taxon>
        <taxon>Pucciniomycotina</taxon>
        <taxon>Pucciniomycetes</taxon>
        <taxon>Pucciniales</taxon>
        <taxon>Pucciniaceae</taxon>
        <taxon>Puccinia</taxon>
    </lineage>
</organism>
<reference evidence="2" key="1">
    <citation type="journal article" date="2018" name="BMC Genomics">
        <title>Genomic insights into host adaptation between the wheat stripe rust pathogen (Puccinia striiformis f. sp. tritici) and the barley stripe rust pathogen (Puccinia striiformis f. sp. hordei).</title>
        <authorList>
            <person name="Xia C."/>
            <person name="Wang M."/>
            <person name="Yin C."/>
            <person name="Cornejo O.E."/>
            <person name="Hulbert S.H."/>
            <person name="Chen X."/>
        </authorList>
    </citation>
    <scope>NUCLEOTIDE SEQUENCE [LARGE SCALE GENOMIC DNA]</scope>
    <source>
        <strain evidence="2">93-210</strain>
    </source>
</reference>
<evidence type="ECO:0000313" key="2">
    <source>
        <dbReference type="Proteomes" id="UP001060170"/>
    </source>
</evidence>
<dbReference type="Proteomes" id="UP001060170">
    <property type="component" value="Chromosome 2"/>
</dbReference>